<dbReference type="InterPro" id="IPR023801">
    <property type="entry name" value="His_deacetylse_dom"/>
</dbReference>
<dbReference type="Proteomes" id="UP001055303">
    <property type="component" value="Unassembled WGS sequence"/>
</dbReference>
<dbReference type="PANTHER" id="PTHR10625:SF19">
    <property type="entry name" value="HISTONE DEACETYLASE 12"/>
    <property type="match status" value="1"/>
</dbReference>
<accession>A0A564FZS4</accession>
<gene>
    <name evidence="5" type="primary">acuC</name>
    <name evidence="4" type="ORF">IFDJLNFL_4778</name>
    <name evidence="5" type="ORF">MTDSW087_03175</name>
</gene>
<dbReference type="EMBL" id="BPQI01000173">
    <property type="protein sequence ID" value="GJD58852.1"/>
    <property type="molecule type" value="Genomic_DNA"/>
</dbReference>
<dbReference type="Pfam" id="PF00850">
    <property type="entry name" value="Hist_deacetyl"/>
    <property type="match status" value="1"/>
</dbReference>
<sequence>MIPPIVFHPAYEASLPDGHRFPMRKYGRLAEIVAEDGLAPLGFVAPEPASADLLAMAHSRAYVDAVLAHAVPREIERAIGLPVTETVVRRSRASVGGTLLAARLALAEGLAGSTAGGSHHARHEQGAGFCVFNDVAVAARALQAEGAIGRALVVDLDVHQGDGTADCLAYDPDLFTLSIHCERNYPTRKIAGDLDIGLADGLEDADYLDLLAARLPPLLDGLRPDIVFYNAGVDPHRDDRLGRLCLSDAGLQARDRFVVAQARARGIPLVAVIGGGYTHDIDALARRHALVFQALAATAAD</sequence>
<dbReference type="RefSeq" id="WP_186383863.1">
    <property type="nucleotide sequence ID" value="NZ_BPQI01000173.1"/>
</dbReference>
<dbReference type="GO" id="GO:0040029">
    <property type="term" value="P:epigenetic regulation of gene expression"/>
    <property type="evidence" value="ECO:0007669"/>
    <property type="project" value="TreeGrafter"/>
</dbReference>
<keyword evidence="7" id="KW-1185">Reference proteome</keyword>
<organism evidence="5 6">
    <name type="scientific">Methylobacterium dankookense</name>
    <dbReference type="NCBI Taxonomy" id="560405"/>
    <lineage>
        <taxon>Bacteria</taxon>
        <taxon>Pseudomonadati</taxon>
        <taxon>Pseudomonadota</taxon>
        <taxon>Alphaproteobacteria</taxon>
        <taxon>Hyphomicrobiales</taxon>
        <taxon>Methylobacteriaceae</taxon>
        <taxon>Methylobacterium</taxon>
    </lineage>
</organism>
<evidence type="ECO:0000259" key="3">
    <source>
        <dbReference type="Pfam" id="PF00850"/>
    </source>
</evidence>
<feature type="domain" description="Histone deacetylase" evidence="3">
    <location>
        <begin position="19"/>
        <end position="289"/>
    </location>
</feature>
<reference evidence="4" key="2">
    <citation type="journal article" date="2021" name="Front. Microbiol.">
        <title>Comprehensive Comparative Genomics and Phenotyping of Methylobacterium Species.</title>
        <authorList>
            <person name="Alessa O."/>
            <person name="Ogura Y."/>
            <person name="Fujitani Y."/>
            <person name="Takami H."/>
            <person name="Hayashi T."/>
            <person name="Sahin N."/>
            <person name="Tani A."/>
        </authorList>
    </citation>
    <scope>NUCLEOTIDE SEQUENCE</scope>
    <source>
        <strain evidence="4">DSM 22415</strain>
    </source>
</reference>
<dbReference type="InterPro" id="IPR044150">
    <property type="entry name" value="HDAC_classIV"/>
</dbReference>
<dbReference type="GO" id="GO:0016787">
    <property type="term" value="F:hydrolase activity"/>
    <property type="evidence" value="ECO:0007669"/>
    <property type="project" value="UniProtKB-KW"/>
</dbReference>
<dbReference type="CDD" id="cd09993">
    <property type="entry name" value="HDAC_classIV"/>
    <property type="match status" value="1"/>
</dbReference>
<evidence type="ECO:0000256" key="1">
    <source>
        <dbReference type="ARBA" id="ARBA00005947"/>
    </source>
</evidence>
<dbReference type="PRINTS" id="PR01270">
    <property type="entry name" value="HDASUPER"/>
</dbReference>
<reference evidence="5 6" key="1">
    <citation type="submission" date="2019-06" db="EMBL/GenBank/DDBJ databases">
        <authorList>
            <person name="Rodrigo-Torres L."/>
            <person name="Arahal R. D."/>
            <person name="Lucena T."/>
        </authorList>
    </citation>
    <scope>NUCLEOTIDE SEQUENCE [LARGE SCALE GENOMIC DNA]</scope>
    <source>
        <strain evidence="5 6">SW08-7</strain>
    </source>
</reference>
<dbReference type="InterPro" id="IPR000286">
    <property type="entry name" value="HDACs"/>
</dbReference>
<evidence type="ECO:0000256" key="2">
    <source>
        <dbReference type="ARBA" id="ARBA00022801"/>
    </source>
</evidence>
<dbReference type="AlphaFoldDB" id="A0A564FZS4"/>
<dbReference type="Proteomes" id="UP000401717">
    <property type="component" value="Unassembled WGS sequence"/>
</dbReference>
<dbReference type="PANTHER" id="PTHR10625">
    <property type="entry name" value="HISTONE DEACETYLASE HDAC1-RELATED"/>
    <property type="match status" value="1"/>
</dbReference>
<dbReference type="EMBL" id="CABFVH010000020">
    <property type="protein sequence ID" value="VUF13472.1"/>
    <property type="molecule type" value="Genomic_DNA"/>
</dbReference>
<evidence type="ECO:0000313" key="7">
    <source>
        <dbReference type="Proteomes" id="UP001055303"/>
    </source>
</evidence>
<evidence type="ECO:0000313" key="6">
    <source>
        <dbReference type="Proteomes" id="UP000401717"/>
    </source>
</evidence>
<dbReference type="Gene3D" id="3.40.800.20">
    <property type="entry name" value="Histone deacetylase domain"/>
    <property type="match status" value="1"/>
</dbReference>
<dbReference type="GO" id="GO:0004407">
    <property type="term" value="F:histone deacetylase activity"/>
    <property type="evidence" value="ECO:0007669"/>
    <property type="project" value="InterPro"/>
</dbReference>
<reference evidence="4" key="3">
    <citation type="submission" date="2021-08" db="EMBL/GenBank/DDBJ databases">
        <authorList>
            <person name="Tani A."/>
            <person name="Ola A."/>
            <person name="Ogura Y."/>
            <person name="Katsura K."/>
            <person name="Hayashi T."/>
        </authorList>
    </citation>
    <scope>NUCLEOTIDE SEQUENCE</scope>
    <source>
        <strain evidence="4">DSM 22415</strain>
    </source>
</reference>
<protein>
    <submittedName>
        <fullName evidence="5">Acetoin utilization protein AcuC</fullName>
    </submittedName>
</protein>
<dbReference type="InterPro" id="IPR037138">
    <property type="entry name" value="His_deacetylse_dom_sf"/>
</dbReference>
<proteinExistence type="inferred from homology"/>
<evidence type="ECO:0000313" key="5">
    <source>
        <dbReference type="EMBL" id="VUF13472.1"/>
    </source>
</evidence>
<name>A0A564FZS4_9HYPH</name>
<comment type="similarity">
    <text evidence="1">Belongs to the histone deacetylase family.</text>
</comment>
<dbReference type="InterPro" id="IPR023696">
    <property type="entry name" value="Ureohydrolase_dom_sf"/>
</dbReference>
<dbReference type="SUPFAM" id="SSF52768">
    <property type="entry name" value="Arginase/deacetylase"/>
    <property type="match status" value="1"/>
</dbReference>
<keyword evidence="2" id="KW-0378">Hydrolase</keyword>
<evidence type="ECO:0000313" key="4">
    <source>
        <dbReference type="EMBL" id="GJD58852.1"/>
    </source>
</evidence>